<dbReference type="EMBL" id="VIEB01001255">
    <property type="protein sequence ID" value="TQD73737.1"/>
    <property type="molecule type" value="Genomic_DNA"/>
</dbReference>
<dbReference type="AlphaFoldDB" id="A0A540KHR5"/>
<sequence>MEELLRKKNEVARLMKMERRHESAHQIGGRWFPYLDKFNCGGSVHKGCEEGEVKESGEESELQGVSGG</sequence>
<protein>
    <submittedName>
        <fullName evidence="1">Uncharacterized protein</fullName>
    </submittedName>
</protein>
<gene>
    <name evidence="1" type="ORF">C1H46_040735</name>
</gene>
<proteinExistence type="predicted"/>
<comment type="caution">
    <text evidence="1">The sequence shown here is derived from an EMBL/GenBank/DDBJ whole genome shotgun (WGS) entry which is preliminary data.</text>
</comment>
<dbReference type="STRING" id="106549.A0A540KHR5"/>
<evidence type="ECO:0000313" key="2">
    <source>
        <dbReference type="Proteomes" id="UP000315295"/>
    </source>
</evidence>
<evidence type="ECO:0000313" key="1">
    <source>
        <dbReference type="EMBL" id="TQD73737.1"/>
    </source>
</evidence>
<dbReference type="Proteomes" id="UP000315295">
    <property type="component" value="Unassembled WGS sequence"/>
</dbReference>
<reference evidence="1 2" key="1">
    <citation type="journal article" date="2019" name="G3 (Bethesda)">
        <title>Sequencing of a Wild Apple (Malus baccata) Genome Unravels the Differences Between Cultivated and Wild Apple Species Regarding Disease Resistance and Cold Tolerance.</title>
        <authorList>
            <person name="Chen X."/>
        </authorList>
    </citation>
    <scope>NUCLEOTIDE SEQUENCE [LARGE SCALE GENOMIC DNA]</scope>
    <source>
        <strain evidence="2">cv. Shandingzi</strain>
        <tissue evidence="1">Leaves</tissue>
    </source>
</reference>
<name>A0A540KHR5_MALBA</name>
<organism evidence="1 2">
    <name type="scientific">Malus baccata</name>
    <name type="common">Siberian crab apple</name>
    <name type="synonym">Pyrus baccata</name>
    <dbReference type="NCBI Taxonomy" id="106549"/>
    <lineage>
        <taxon>Eukaryota</taxon>
        <taxon>Viridiplantae</taxon>
        <taxon>Streptophyta</taxon>
        <taxon>Embryophyta</taxon>
        <taxon>Tracheophyta</taxon>
        <taxon>Spermatophyta</taxon>
        <taxon>Magnoliopsida</taxon>
        <taxon>eudicotyledons</taxon>
        <taxon>Gunneridae</taxon>
        <taxon>Pentapetalae</taxon>
        <taxon>rosids</taxon>
        <taxon>fabids</taxon>
        <taxon>Rosales</taxon>
        <taxon>Rosaceae</taxon>
        <taxon>Amygdaloideae</taxon>
        <taxon>Maleae</taxon>
        <taxon>Malus</taxon>
    </lineage>
</organism>
<keyword evidence="2" id="KW-1185">Reference proteome</keyword>
<accession>A0A540KHR5</accession>